<dbReference type="AlphaFoldDB" id="A0A8B8RBC6"/>
<dbReference type="KEGG" id="cfr:116657289"/>
<dbReference type="RefSeq" id="XP_032315283.1">
    <property type="nucleotide sequence ID" value="XM_032459392.1"/>
</dbReference>
<protein>
    <submittedName>
        <fullName evidence="3">Uncharacterized protein LOC116657289 isoform X1</fullName>
    </submittedName>
</protein>
<evidence type="ECO:0000256" key="1">
    <source>
        <dbReference type="SAM" id="MobiDB-lite"/>
    </source>
</evidence>
<proteinExistence type="predicted"/>
<dbReference type="Proteomes" id="UP000694856">
    <property type="component" value="Chromosome 17"/>
</dbReference>
<name>A0A8B8RBC6_CAMFR</name>
<reference evidence="3" key="1">
    <citation type="submission" date="2025-08" db="UniProtKB">
        <authorList>
            <consortium name="RefSeq"/>
        </authorList>
    </citation>
    <scope>IDENTIFICATION</scope>
    <source>
        <tissue evidence="3">Ear skin</tissue>
    </source>
</reference>
<gene>
    <name evidence="3" type="primary">LOC116657289</name>
</gene>
<keyword evidence="2" id="KW-1185">Reference proteome</keyword>
<sequence length="294" mass="32434">MLKSHDLLHRLSPHSKNKGTALGEVSSSGGCFGKSGRTTLTEGSASSHFCLLLPLTRHLCPQLVYLQGPEMASEQGGAPGERSPWNLRAALGRSKEVLMLLAWDPTVRTGDRDLKTPSQLLGPEPVSAFENTGYNGRQQMWTEIYMWYPSIGSCQIPQLVPNFRDVQWSDTSVKWCRNGQASCSLKKKKKKIFYVNNAMPAGRGLNSDLEKMGLQAIIQKDLNQRRGQNKVPISCPKTLSPKSPAWHAASRTCLDTVRRPPSTSLPILLSLLPSSPSIHPSVFLWPPTLPSIRL</sequence>
<feature type="region of interest" description="Disordered" evidence="1">
    <location>
        <begin position="1"/>
        <end position="28"/>
    </location>
</feature>
<evidence type="ECO:0000313" key="2">
    <source>
        <dbReference type="Proteomes" id="UP000694856"/>
    </source>
</evidence>
<accession>A0A8B8RBC6</accession>
<evidence type="ECO:0000313" key="3">
    <source>
        <dbReference type="RefSeq" id="XP_032315283.1"/>
    </source>
</evidence>
<organism evidence="2 3">
    <name type="scientific">Camelus ferus</name>
    <name type="common">Wild bactrian camel</name>
    <name type="synonym">Camelus bactrianus ferus</name>
    <dbReference type="NCBI Taxonomy" id="419612"/>
    <lineage>
        <taxon>Eukaryota</taxon>
        <taxon>Metazoa</taxon>
        <taxon>Chordata</taxon>
        <taxon>Craniata</taxon>
        <taxon>Vertebrata</taxon>
        <taxon>Euteleostomi</taxon>
        <taxon>Mammalia</taxon>
        <taxon>Eutheria</taxon>
        <taxon>Laurasiatheria</taxon>
        <taxon>Artiodactyla</taxon>
        <taxon>Tylopoda</taxon>
        <taxon>Camelidae</taxon>
        <taxon>Camelus</taxon>
    </lineage>
</organism>
<dbReference type="GeneID" id="116657289"/>